<dbReference type="Proteomes" id="UP000000663">
    <property type="component" value="Chromosome"/>
</dbReference>
<feature type="domain" description="Coenzyme F420 hydrogenase/dehydrogenase beta subunit N-terminal" evidence="6">
    <location>
        <begin position="12"/>
        <end position="87"/>
    </location>
</feature>
<dbReference type="GO" id="GO:0052592">
    <property type="term" value="F:oxidoreductase activity, acting on CH or CH2 groups, with an iron-sulfur protein as acceptor"/>
    <property type="evidence" value="ECO:0007669"/>
    <property type="project" value="TreeGrafter"/>
</dbReference>
<name>Q0W2X9_METAR</name>
<evidence type="ECO:0000259" key="6">
    <source>
        <dbReference type="Pfam" id="PF04422"/>
    </source>
</evidence>
<comment type="cofactor">
    <cofactor evidence="1">
        <name>FAD</name>
        <dbReference type="ChEBI" id="CHEBI:57692"/>
    </cofactor>
</comment>
<dbReference type="InterPro" id="IPR045220">
    <property type="entry name" value="FRHB/FDHB/HCAR-like"/>
</dbReference>
<accession>Q0W2X9</accession>
<dbReference type="RefSeq" id="WP_012035312.1">
    <property type="nucleotide sequence ID" value="NC_009464.1"/>
</dbReference>
<dbReference type="Pfam" id="PF04422">
    <property type="entry name" value="FrhB_FdhB_N"/>
    <property type="match status" value="1"/>
</dbReference>
<evidence type="ECO:0000256" key="3">
    <source>
        <dbReference type="ARBA" id="ARBA00023002"/>
    </source>
</evidence>
<evidence type="ECO:0000313" key="9">
    <source>
        <dbReference type="Proteomes" id="UP000000663"/>
    </source>
</evidence>
<dbReference type="PANTHER" id="PTHR31332:SF6">
    <property type="entry name" value="FORMATE DEHYDROGENASE SUBUNIT BETA"/>
    <property type="match status" value="1"/>
</dbReference>
<evidence type="ECO:0000259" key="7">
    <source>
        <dbReference type="Pfam" id="PF04432"/>
    </source>
</evidence>
<dbReference type="NCBIfam" id="NF006807">
    <property type="entry name" value="PRK09325.1"/>
    <property type="match status" value="1"/>
</dbReference>
<dbReference type="GO" id="GO:0051536">
    <property type="term" value="F:iron-sulfur cluster binding"/>
    <property type="evidence" value="ECO:0007669"/>
    <property type="project" value="UniProtKB-KW"/>
</dbReference>
<dbReference type="EC" id="1.12.98.1" evidence="8"/>
<dbReference type="InterPro" id="IPR007516">
    <property type="entry name" value="Co_F420_Hydgase/DH_bsu_N"/>
</dbReference>
<dbReference type="AlphaFoldDB" id="Q0W2X9"/>
<keyword evidence="5" id="KW-0411">Iron-sulfur</keyword>
<reference evidence="8 9" key="1">
    <citation type="journal article" date="2006" name="Science">
        <title>Genome of rice cluster I archaea -- the key methane producers in the rice rhizosphere.</title>
        <authorList>
            <person name="Erkel C."/>
            <person name="Kube M."/>
            <person name="Reinhardt R."/>
            <person name="Liesack W."/>
        </authorList>
    </citation>
    <scope>NUCLEOTIDE SEQUENCE [LARGE SCALE GENOMIC DNA]</scope>
    <source>
        <strain evidence="9">DSM 22066 / NBRC 105507 / MRE50</strain>
    </source>
</reference>
<dbReference type="PANTHER" id="PTHR31332">
    <property type="entry name" value="7-HYDROXYMETHYL CHLOROPHYLL A REDUCTASE, CHLOROPLASTIC"/>
    <property type="match status" value="1"/>
</dbReference>
<proteinExistence type="predicted"/>
<keyword evidence="9" id="KW-1185">Reference proteome</keyword>
<dbReference type="Pfam" id="PF04432">
    <property type="entry name" value="FrhB_FdhB_C"/>
    <property type="match status" value="1"/>
</dbReference>
<dbReference type="GO" id="GO:0050454">
    <property type="term" value="F:coenzyme F420 hydrogenase activity"/>
    <property type="evidence" value="ECO:0007669"/>
    <property type="project" value="UniProtKB-EC"/>
</dbReference>
<feature type="domain" description="Coenzyme F420 hydrogenase/dehydrogenase beta subunit C-terminal" evidence="7">
    <location>
        <begin position="98"/>
        <end position="248"/>
    </location>
</feature>
<gene>
    <name evidence="8" type="primary">frhB-2</name>
    <name evidence="8" type="ORF">RCIX2136</name>
</gene>
<keyword evidence="4" id="KW-0408">Iron</keyword>
<protein>
    <submittedName>
        <fullName evidence="8">Coenzyme F420-reducing hydrogenase, beta subunit</fullName>
        <ecNumber evidence="8">1.12.98.1</ecNumber>
    </submittedName>
</protein>
<dbReference type="KEGG" id="rci:RCIX2136"/>
<dbReference type="GeneID" id="5143481"/>
<dbReference type="GO" id="GO:0046872">
    <property type="term" value="F:metal ion binding"/>
    <property type="evidence" value="ECO:0007669"/>
    <property type="project" value="UniProtKB-KW"/>
</dbReference>
<evidence type="ECO:0000256" key="4">
    <source>
        <dbReference type="ARBA" id="ARBA00023004"/>
    </source>
</evidence>
<evidence type="ECO:0000256" key="1">
    <source>
        <dbReference type="ARBA" id="ARBA00001974"/>
    </source>
</evidence>
<dbReference type="STRING" id="351160.RCIX2136"/>
<dbReference type="eggNOG" id="arCOG02651">
    <property type="taxonomic scope" value="Archaea"/>
</dbReference>
<evidence type="ECO:0000313" key="8">
    <source>
        <dbReference type="EMBL" id="CAJ37264.1"/>
    </source>
</evidence>
<dbReference type="EMBL" id="AM114193">
    <property type="protein sequence ID" value="CAJ37264.1"/>
    <property type="molecule type" value="Genomic_DNA"/>
</dbReference>
<dbReference type="OrthoDB" id="37898at2157"/>
<evidence type="ECO:0000256" key="5">
    <source>
        <dbReference type="ARBA" id="ARBA00023014"/>
    </source>
</evidence>
<keyword evidence="3 8" id="KW-0560">Oxidoreductase</keyword>
<dbReference type="InterPro" id="IPR007525">
    <property type="entry name" value="FrhB_FdhB_C"/>
</dbReference>
<keyword evidence="2" id="KW-0479">Metal-binding</keyword>
<evidence type="ECO:0000256" key="2">
    <source>
        <dbReference type="ARBA" id="ARBA00022723"/>
    </source>
</evidence>
<organism evidence="8 9">
    <name type="scientific">Methanocella arvoryzae (strain DSM 22066 / NBRC 105507 / MRE50)</name>
    <dbReference type="NCBI Taxonomy" id="351160"/>
    <lineage>
        <taxon>Archaea</taxon>
        <taxon>Methanobacteriati</taxon>
        <taxon>Methanobacteriota</taxon>
        <taxon>Stenosarchaea group</taxon>
        <taxon>Methanomicrobia</taxon>
        <taxon>Methanocellales</taxon>
        <taxon>Methanocellaceae</taxon>
        <taxon>Methanocella</taxon>
    </lineage>
</organism>
<sequence length="288" mass="31351">MTGDGFGKYRSVVTARATAEEIRAVAQDGGTVTALLCDALDKGDIDGAVLTKRASQDWHAGQFVATTREEIISSAGSVYELSPSVFQLKDAVRENALENVAYVGLPCQVVAVRKMQLYPFGGRHVGDKIRYIIGIFCSENFHHEGLRDIAEGYGGVPLDQMSRMHLSKGKFMIEGEEGTREVGIKKAARYAQDGDHVCPDLTAEYADISVGSIGSEPGWNTVFVRTRRGEKLLSGAQADGVLEVKDISTVQPGPGLLQKLALAKKTMARETIDKRKSLGLFVTRDMYY</sequence>